<dbReference type="AlphaFoldDB" id="A0A502ES48"/>
<dbReference type="RefSeq" id="WP_140887293.1">
    <property type="nucleotide sequence ID" value="NZ_RCZP01000069.1"/>
</dbReference>
<proteinExistence type="predicted"/>
<evidence type="ECO:0000259" key="9">
    <source>
        <dbReference type="SMART" id="SM00911"/>
    </source>
</evidence>
<evidence type="ECO:0000256" key="4">
    <source>
        <dbReference type="ARBA" id="ARBA00022679"/>
    </source>
</evidence>
<dbReference type="OrthoDB" id="341208at2"/>
<dbReference type="InterPro" id="IPR036890">
    <property type="entry name" value="HATPase_C_sf"/>
</dbReference>
<keyword evidence="3" id="KW-0597">Phosphoprotein</keyword>
<keyword evidence="8" id="KW-1133">Transmembrane helix</keyword>
<comment type="caution">
    <text evidence="10">The sequence shown here is derived from an EMBL/GenBank/DDBJ whole genome shotgun (WGS) entry which is preliminary data.</text>
</comment>
<keyword evidence="7" id="KW-0067">ATP-binding</keyword>
<keyword evidence="5" id="KW-0547">Nucleotide-binding</keyword>
<evidence type="ECO:0000256" key="1">
    <source>
        <dbReference type="ARBA" id="ARBA00000085"/>
    </source>
</evidence>
<sequence>MGSLTGQAVLRPFTLRRRLALLVLAVVLPLVTLNLALVYVGYRNDREVASQQALNVARALALALEGELHGRTLALEVLANSPALAAGDLDTFRTQAEALVARQAPGANILLLAESGQQLMNTAAAPGIPLPVRAYRINFERVLATGQSSISDLFFGLVVRRPVVAIDVPVPRREGERPLVLGLNPPLDAFDALIRRQKTSADWIIAVFDRAGVRVARAPDPDRFIGKPVIPELLQRWMSGANEGVLNAVSPDGAHVLSAFARLPEPYGWGISVAVPEAALTRSALVTAVTLLVLELAVLTLGLLLAREIARGVLRPITDLLTLAASPDELAPRAQDLGLPEAKQLARALLAEARQRRAATASLVDSERRLRLVVGELNHRAKNALATVQSLAMQTARGSAGGDPDRFVRAFTGRLQSLARAHDLLTAVAWEGAALDTVVRTGLAPWLDEAEDGLRSRFVLDVPACNPMPQVPPGQVQALVMALHELAVNAVKHGSLSVPDGHVDVTCRADPAGLTAAVEWREVAGPHVPGTPAQRGFGTKLLERALVRDLGPGSRVTLRFEPDGLQAKISFAPRPAAQMEAPM</sequence>
<keyword evidence="8" id="KW-0472">Membrane</keyword>
<dbReference type="CDD" id="cd18773">
    <property type="entry name" value="PDC1_HK_sensor"/>
    <property type="match status" value="1"/>
</dbReference>
<organism evidence="10 11">
    <name type="scientific">Muricoccus nepalensis</name>
    <dbReference type="NCBI Taxonomy" id="1854500"/>
    <lineage>
        <taxon>Bacteria</taxon>
        <taxon>Pseudomonadati</taxon>
        <taxon>Pseudomonadota</taxon>
        <taxon>Alphaproteobacteria</taxon>
        <taxon>Acetobacterales</taxon>
        <taxon>Roseomonadaceae</taxon>
        <taxon>Muricoccus</taxon>
    </lineage>
</organism>
<dbReference type="Pfam" id="PF07536">
    <property type="entry name" value="HWE_HK"/>
    <property type="match status" value="1"/>
</dbReference>
<evidence type="ECO:0000313" key="10">
    <source>
        <dbReference type="EMBL" id="TPG40685.1"/>
    </source>
</evidence>
<dbReference type="GO" id="GO:0004673">
    <property type="term" value="F:protein histidine kinase activity"/>
    <property type="evidence" value="ECO:0007669"/>
    <property type="project" value="UniProtKB-EC"/>
</dbReference>
<dbReference type="PANTHER" id="PTHR41523">
    <property type="entry name" value="TWO-COMPONENT SYSTEM SENSOR PROTEIN"/>
    <property type="match status" value="1"/>
</dbReference>
<dbReference type="Proteomes" id="UP000317078">
    <property type="component" value="Unassembled WGS sequence"/>
</dbReference>
<feature type="transmembrane region" description="Helical" evidence="8">
    <location>
        <begin position="284"/>
        <end position="306"/>
    </location>
</feature>
<evidence type="ECO:0000313" key="11">
    <source>
        <dbReference type="Proteomes" id="UP000317078"/>
    </source>
</evidence>
<protein>
    <recommendedName>
        <fullName evidence="2">histidine kinase</fullName>
        <ecNumber evidence="2">2.7.13.3</ecNumber>
    </recommendedName>
</protein>
<dbReference type="SMART" id="SM00911">
    <property type="entry name" value="HWE_HK"/>
    <property type="match status" value="1"/>
</dbReference>
<dbReference type="InterPro" id="IPR011102">
    <property type="entry name" value="Sig_transdc_His_kinase_HWE"/>
</dbReference>
<gene>
    <name evidence="10" type="ORF">EAH89_28885</name>
</gene>
<keyword evidence="11" id="KW-1185">Reference proteome</keyword>
<feature type="transmembrane region" description="Helical" evidence="8">
    <location>
        <begin position="21"/>
        <end position="42"/>
    </location>
</feature>
<accession>A0A502ES48</accession>
<evidence type="ECO:0000256" key="6">
    <source>
        <dbReference type="ARBA" id="ARBA00022777"/>
    </source>
</evidence>
<dbReference type="PANTHER" id="PTHR41523:SF7">
    <property type="entry name" value="HISTIDINE KINASE"/>
    <property type="match status" value="1"/>
</dbReference>
<reference evidence="10 11" key="1">
    <citation type="journal article" date="2019" name="Environ. Microbiol.">
        <title>Species interactions and distinct microbial communities in high Arctic permafrost affected cryosols are associated with the CH4 and CO2 gas fluxes.</title>
        <authorList>
            <person name="Altshuler I."/>
            <person name="Hamel J."/>
            <person name="Turney S."/>
            <person name="Magnuson E."/>
            <person name="Levesque R."/>
            <person name="Greer C."/>
            <person name="Whyte L.G."/>
        </authorList>
    </citation>
    <scope>NUCLEOTIDE SEQUENCE [LARGE SCALE GENOMIC DNA]</scope>
    <source>
        <strain evidence="10 11">S9.3B</strain>
    </source>
</reference>
<dbReference type="GO" id="GO:0005524">
    <property type="term" value="F:ATP binding"/>
    <property type="evidence" value="ECO:0007669"/>
    <property type="project" value="UniProtKB-KW"/>
</dbReference>
<dbReference type="Gene3D" id="3.30.565.10">
    <property type="entry name" value="Histidine kinase-like ATPase, C-terminal domain"/>
    <property type="match status" value="1"/>
</dbReference>
<evidence type="ECO:0000256" key="8">
    <source>
        <dbReference type="SAM" id="Phobius"/>
    </source>
</evidence>
<evidence type="ECO:0000256" key="2">
    <source>
        <dbReference type="ARBA" id="ARBA00012438"/>
    </source>
</evidence>
<evidence type="ECO:0000256" key="5">
    <source>
        <dbReference type="ARBA" id="ARBA00022741"/>
    </source>
</evidence>
<keyword evidence="8" id="KW-0812">Transmembrane</keyword>
<keyword evidence="4" id="KW-0808">Transferase</keyword>
<keyword evidence="6" id="KW-0418">Kinase</keyword>
<comment type="catalytic activity">
    <reaction evidence="1">
        <text>ATP + protein L-histidine = ADP + protein N-phospho-L-histidine.</text>
        <dbReference type="EC" id="2.7.13.3"/>
    </reaction>
</comment>
<evidence type="ECO:0000256" key="3">
    <source>
        <dbReference type="ARBA" id="ARBA00022553"/>
    </source>
</evidence>
<dbReference type="EC" id="2.7.13.3" evidence="2"/>
<dbReference type="Gene3D" id="3.30.450.20">
    <property type="entry name" value="PAS domain"/>
    <property type="match status" value="2"/>
</dbReference>
<evidence type="ECO:0000256" key="7">
    <source>
        <dbReference type="ARBA" id="ARBA00022840"/>
    </source>
</evidence>
<dbReference type="CDD" id="cd18774">
    <property type="entry name" value="PDC2_HK_sensor"/>
    <property type="match status" value="1"/>
</dbReference>
<feature type="domain" description="Signal transduction histidine kinase HWE region" evidence="9">
    <location>
        <begin position="376"/>
        <end position="464"/>
    </location>
</feature>
<name>A0A502ES48_9PROT</name>
<dbReference type="EMBL" id="RCZP01000069">
    <property type="protein sequence ID" value="TPG40685.1"/>
    <property type="molecule type" value="Genomic_DNA"/>
</dbReference>